<protein>
    <recommendedName>
        <fullName evidence="4">Opacity protein and related surface antigens</fullName>
    </recommendedName>
</protein>
<sequence length="283" mass="31064">MKHMGLFLSALNMIISSSFAGTGGVASSSPTNQSGFFVGLGGAYNRVQINSDTSGILNAISGFPPTGLFWGRTGAYTNTKQAFAPEAKAGYFQPFKRSDWIWGLEFLYQYSRIKKTVYGGTMAPGTYINMINPNENVTNELSISAIQTRVRDELMLPVFIGHTFSNSFIYLGAGPSLFRTQHTMYSGSDGLSGYYIGEFTGLANTKWVWGGAVQTGIAYYLNSSWFLKFNYSYARTGHYKINNFVAFSPEVNGGLNAGNVFFRSSYRLVAQEVALSINKVFAL</sequence>
<dbReference type="SUPFAM" id="SSF56925">
    <property type="entry name" value="OMPA-like"/>
    <property type="match status" value="1"/>
</dbReference>
<proteinExistence type="predicted"/>
<dbReference type="Gene3D" id="2.40.160.20">
    <property type="match status" value="1"/>
</dbReference>
<feature type="chain" id="PRO_5043051085" description="Opacity protein and related surface antigens" evidence="1">
    <location>
        <begin position="21"/>
        <end position="283"/>
    </location>
</feature>
<reference evidence="2" key="2">
    <citation type="submission" date="2020-11" db="EMBL/GenBank/DDBJ databases">
        <authorList>
            <consortium name="NCBI Pathogen Detection Project"/>
        </authorList>
    </citation>
    <scope>NUCLEOTIDE SEQUENCE</scope>
    <source>
        <strain evidence="2">D3612</strain>
    </source>
</reference>
<gene>
    <name evidence="2" type="ORF">I8Y58_001993</name>
</gene>
<reference evidence="2" key="1">
    <citation type="journal article" date="2018" name="Genome Biol.">
        <title>SKESA: strategic k-mer extension for scrupulous assemblies.</title>
        <authorList>
            <person name="Souvorov A."/>
            <person name="Agarwala R."/>
            <person name="Lipman D.J."/>
        </authorList>
    </citation>
    <scope>NUCLEOTIDE SEQUENCE</scope>
    <source>
        <strain evidence="2">D3612</strain>
    </source>
</reference>
<evidence type="ECO:0000313" key="2">
    <source>
        <dbReference type="EMBL" id="HAT1596762.1"/>
    </source>
</evidence>
<name>A0AAN5KRX0_LEGPN</name>
<comment type="caution">
    <text evidence="2">The sequence shown here is derived from an EMBL/GenBank/DDBJ whole genome shotgun (WGS) entry which is preliminary data.</text>
</comment>
<dbReference type="EMBL" id="DACSEI010000019">
    <property type="protein sequence ID" value="HAT1596762.1"/>
    <property type="molecule type" value="Genomic_DNA"/>
</dbReference>
<dbReference type="InterPro" id="IPR011250">
    <property type="entry name" value="OMP/PagP_B-barrel"/>
</dbReference>
<evidence type="ECO:0000313" key="3">
    <source>
        <dbReference type="Proteomes" id="UP000861567"/>
    </source>
</evidence>
<feature type="signal peptide" evidence="1">
    <location>
        <begin position="1"/>
        <end position="20"/>
    </location>
</feature>
<dbReference type="Proteomes" id="UP000861567">
    <property type="component" value="Unassembled WGS sequence"/>
</dbReference>
<organism evidence="2 3">
    <name type="scientific">Legionella pneumophila</name>
    <dbReference type="NCBI Taxonomy" id="446"/>
    <lineage>
        <taxon>Bacteria</taxon>
        <taxon>Pseudomonadati</taxon>
        <taxon>Pseudomonadota</taxon>
        <taxon>Gammaproteobacteria</taxon>
        <taxon>Legionellales</taxon>
        <taxon>Legionellaceae</taxon>
        <taxon>Legionella</taxon>
    </lineage>
</organism>
<evidence type="ECO:0000256" key="1">
    <source>
        <dbReference type="SAM" id="SignalP"/>
    </source>
</evidence>
<keyword evidence="1" id="KW-0732">Signal</keyword>
<dbReference type="AlphaFoldDB" id="A0AAN5KRX0"/>
<evidence type="ECO:0008006" key="4">
    <source>
        <dbReference type="Google" id="ProtNLM"/>
    </source>
</evidence>
<accession>A0AAN5KRX0</accession>